<evidence type="ECO:0000313" key="3">
    <source>
        <dbReference type="Proteomes" id="UP000053317"/>
    </source>
</evidence>
<dbReference type="Proteomes" id="UP000053317">
    <property type="component" value="Unassembled WGS sequence"/>
</dbReference>
<dbReference type="AlphaFoldDB" id="A0A0G2GZI4"/>
<gene>
    <name evidence="2" type="ORF">UCRPC4_g00521</name>
</gene>
<feature type="region of interest" description="Disordered" evidence="1">
    <location>
        <begin position="153"/>
        <end position="177"/>
    </location>
</feature>
<evidence type="ECO:0000256" key="1">
    <source>
        <dbReference type="SAM" id="MobiDB-lite"/>
    </source>
</evidence>
<reference evidence="2 3" key="2">
    <citation type="submission" date="2015-05" db="EMBL/GenBank/DDBJ databases">
        <authorList>
            <person name="Morales-Cruz A."/>
            <person name="Amrine K.C."/>
            <person name="Cantu D."/>
        </authorList>
    </citation>
    <scope>NUCLEOTIDE SEQUENCE [LARGE SCALE GENOMIC DNA]</scope>
    <source>
        <strain evidence="2">UCRPC4</strain>
    </source>
</reference>
<evidence type="ECO:0000313" key="2">
    <source>
        <dbReference type="EMBL" id="KKY28533.1"/>
    </source>
</evidence>
<evidence type="ECO:0008006" key="4">
    <source>
        <dbReference type="Google" id="ProtNLM"/>
    </source>
</evidence>
<proteinExistence type="predicted"/>
<sequence length="412" mass="46169">MSIHKDDRFLWFLVGVGLFVAYRGIIEQLHHVRTLTEITHDESPGRRLDQETEDTVSLETLAALTKSHSFELRNASIRIICERFANGQAIKQLYHDISGDDPRKRDDALTTALFLLNSSAVSEAKKLQYFFYSFEFLKALTTCLVKLLPEHKKPKSSKADEPMKSTTRAKNSPIRPPNRPLAETKALRILCKVIDDVKYTALVAGIVSDWLAHYPFPCALEENGSHRDMVLNFFQSWYDDDPLMNNILGVFCTFSEGRHALCKAGYPIWGEGSVGEDGAGSDDLSFSGDLDGDVVMHGAEDTAGGRLQFSFLGPRRPSRRRARPPDSAEEQAVRRRRREAMVLSDGGGPLGQDNIIQREEGGATPPVPTTTDVEEELTRLQEEVDREFEEEESVEGEVGALLDDQQMAEILR</sequence>
<keyword evidence="3" id="KW-1185">Reference proteome</keyword>
<organism evidence="2 3">
    <name type="scientific">Phaeomoniella chlamydospora</name>
    <name type="common">Phaeoacremonium chlamydosporum</name>
    <dbReference type="NCBI Taxonomy" id="158046"/>
    <lineage>
        <taxon>Eukaryota</taxon>
        <taxon>Fungi</taxon>
        <taxon>Dikarya</taxon>
        <taxon>Ascomycota</taxon>
        <taxon>Pezizomycotina</taxon>
        <taxon>Eurotiomycetes</taxon>
        <taxon>Chaetothyriomycetidae</taxon>
        <taxon>Phaeomoniellales</taxon>
        <taxon>Phaeomoniellaceae</taxon>
        <taxon>Phaeomoniella</taxon>
    </lineage>
</organism>
<protein>
    <recommendedName>
        <fullName evidence="4">Cytoskeleton-associated protein</fullName>
    </recommendedName>
</protein>
<accession>A0A0G2GZI4</accession>
<name>A0A0G2GZI4_PHACM</name>
<feature type="region of interest" description="Disordered" evidence="1">
    <location>
        <begin position="308"/>
        <end position="378"/>
    </location>
</feature>
<reference evidence="2 3" key="1">
    <citation type="submission" date="2015-05" db="EMBL/GenBank/DDBJ databases">
        <title>Distinctive expansion of gene families associated with plant cell wall degradation and secondary metabolism in the genomes of grapevine trunk pathogens.</title>
        <authorList>
            <person name="Lawrence D.P."/>
            <person name="Travadon R."/>
            <person name="Rolshausen P.E."/>
            <person name="Baumgartner K."/>
        </authorList>
    </citation>
    <scope>NUCLEOTIDE SEQUENCE [LARGE SCALE GENOMIC DNA]</scope>
    <source>
        <strain evidence="2">UCRPC4</strain>
    </source>
</reference>
<comment type="caution">
    <text evidence="2">The sequence shown here is derived from an EMBL/GenBank/DDBJ whole genome shotgun (WGS) entry which is preliminary data.</text>
</comment>
<dbReference type="OrthoDB" id="5385189at2759"/>
<dbReference type="EMBL" id="LCWF01000012">
    <property type="protein sequence ID" value="KKY28533.1"/>
    <property type="molecule type" value="Genomic_DNA"/>
</dbReference>